<sequence>MTMNERFSDDDLRRALCSLPAPSTDRLQTRLAAGAPPVRDGTAGRLPWAAGLAFSLLLIAVVAGVSEYRAWQEAEELARLDELSIATMLVL</sequence>
<keyword evidence="1" id="KW-0812">Transmembrane</keyword>
<evidence type="ECO:0000313" key="2">
    <source>
        <dbReference type="EMBL" id="EGK72955.1"/>
    </source>
</evidence>
<evidence type="ECO:0000313" key="3">
    <source>
        <dbReference type="Proteomes" id="UP000005019"/>
    </source>
</evidence>
<dbReference type="EMBL" id="AFHG01000030">
    <property type="protein sequence ID" value="EGK72955.1"/>
    <property type="molecule type" value="Genomic_DNA"/>
</dbReference>
<organism evidence="2 3">
    <name type="scientific">Methyloversatilis universalis (strain ATCC BAA-1314 / DSM 25237 / JCM 13912 / CCUG 52030 / FAM5)</name>
    <dbReference type="NCBI Taxonomy" id="1000565"/>
    <lineage>
        <taxon>Bacteria</taxon>
        <taxon>Pseudomonadati</taxon>
        <taxon>Pseudomonadota</taxon>
        <taxon>Betaproteobacteria</taxon>
        <taxon>Nitrosomonadales</taxon>
        <taxon>Sterolibacteriaceae</taxon>
        <taxon>Methyloversatilis</taxon>
    </lineage>
</organism>
<gene>
    <name evidence="2" type="ORF">METUNv1_00790</name>
</gene>
<keyword evidence="1" id="KW-0472">Membrane</keyword>
<feature type="transmembrane region" description="Helical" evidence="1">
    <location>
        <begin position="46"/>
        <end position="65"/>
    </location>
</feature>
<dbReference type="STRING" id="1000565.METUNv1_00790"/>
<dbReference type="Proteomes" id="UP000005019">
    <property type="component" value="Unassembled WGS sequence"/>
</dbReference>
<accession>F5R8Y8</accession>
<evidence type="ECO:0008006" key="4">
    <source>
        <dbReference type="Google" id="ProtNLM"/>
    </source>
</evidence>
<reference evidence="2 3" key="1">
    <citation type="journal article" date="2011" name="J. Bacteriol.">
        <title>Genome sequence of Methyloversatilis universalis FAM5T, a methylotrophic representative of the order Rhodocyclales.</title>
        <authorList>
            <person name="Kittichotirat W."/>
            <person name="Good N.M."/>
            <person name="Hall R."/>
            <person name="Bringel F."/>
            <person name="Lajus A."/>
            <person name="Medigue C."/>
            <person name="Smalley N.E."/>
            <person name="Beck D."/>
            <person name="Bumgarner R."/>
            <person name="Vuilleumier S."/>
            <person name="Kalyuzhnaya M.G."/>
        </authorList>
    </citation>
    <scope>NUCLEOTIDE SEQUENCE [LARGE SCALE GENOMIC DNA]</scope>
    <source>
        <strain evidence="3">ATCC BAA-1314 / JCM 13912 / FAM5</strain>
    </source>
</reference>
<evidence type="ECO:0000256" key="1">
    <source>
        <dbReference type="SAM" id="Phobius"/>
    </source>
</evidence>
<dbReference type="AlphaFoldDB" id="F5R8Y8"/>
<comment type="caution">
    <text evidence="2">The sequence shown here is derived from an EMBL/GenBank/DDBJ whole genome shotgun (WGS) entry which is preliminary data.</text>
</comment>
<keyword evidence="1" id="KW-1133">Transmembrane helix</keyword>
<proteinExistence type="predicted"/>
<protein>
    <recommendedName>
        <fullName evidence="4">Transmembrane protein</fullName>
    </recommendedName>
</protein>
<name>F5R8Y8_METUF</name>
<keyword evidence="3" id="KW-1185">Reference proteome</keyword>